<reference evidence="2" key="1">
    <citation type="submission" date="2018-02" db="EMBL/GenBank/DDBJ databases">
        <authorList>
            <person name="Cohen D.B."/>
            <person name="Kent A.D."/>
        </authorList>
    </citation>
    <scope>NUCLEOTIDE SEQUENCE</scope>
</reference>
<dbReference type="PANTHER" id="PTHR36030:SF2">
    <property type="entry name" value="DUF4005 DOMAIN-CONTAINING PROTEIN"/>
    <property type="match status" value="1"/>
</dbReference>
<sequence>MEKNHKRSFMKSIAKSILPAQRGSKVKPIPPSQYSNKSTGFHSEQYFPNPSSMPKPKPKPSSAKPTGLYGSSGDVRGFSDNGGDENVDIKAASYISYVRERLKVEKVDSDYRTYQEMR</sequence>
<proteinExistence type="predicted"/>
<feature type="compositionally biased region" description="Polar residues" evidence="1">
    <location>
        <begin position="32"/>
        <end position="42"/>
    </location>
</feature>
<gene>
    <name evidence="2" type="ORF">FSB_LOCUS38273</name>
</gene>
<dbReference type="EMBL" id="OIVN01003334">
    <property type="protein sequence ID" value="SPD10391.1"/>
    <property type="molecule type" value="Genomic_DNA"/>
</dbReference>
<dbReference type="PANTHER" id="PTHR36030">
    <property type="entry name" value="CALMODULIN-BINDING DOMAIN-CONTAINING PROTEIN"/>
    <property type="match status" value="1"/>
</dbReference>
<feature type="region of interest" description="Disordered" evidence="1">
    <location>
        <begin position="1"/>
        <end position="85"/>
    </location>
</feature>
<organism evidence="2">
    <name type="scientific">Fagus sylvatica</name>
    <name type="common">Beechnut</name>
    <dbReference type="NCBI Taxonomy" id="28930"/>
    <lineage>
        <taxon>Eukaryota</taxon>
        <taxon>Viridiplantae</taxon>
        <taxon>Streptophyta</taxon>
        <taxon>Embryophyta</taxon>
        <taxon>Tracheophyta</taxon>
        <taxon>Spermatophyta</taxon>
        <taxon>Magnoliopsida</taxon>
        <taxon>eudicotyledons</taxon>
        <taxon>Gunneridae</taxon>
        <taxon>Pentapetalae</taxon>
        <taxon>rosids</taxon>
        <taxon>fabids</taxon>
        <taxon>Fagales</taxon>
        <taxon>Fagaceae</taxon>
        <taxon>Fagus</taxon>
    </lineage>
</organism>
<protein>
    <submittedName>
        <fullName evidence="2">Uncharacterized protein</fullName>
    </submittedName>
</protein>
<accession>A0A2N9HFE1</accession>
<evidence type="ECO:0000256" key="1">
    <source>
        <dbReference type="SAM" id="MobiDB-lite"/>
    </source>
</evidence>
<name>A0A2N9HFE1_FAGSY</name>
<feature type="compositionally biased region" description="Low complexity" evidence="1">
    <location>
        <begin position="48"/>
        <end position="65"/>
    </location>
</feature>
<dbReference type="AlphaFoldDB" id="A0A2N9HFE1"/>
<evidence type="ECO:0000313" key="2">
    <source>
        <dbReference type="EMBL" id="SPD10391.1"/>
    </source>
</evidence>